<keyword evidence="3" id="KW-1185">Reference proteome</keyword>
<evidence type="ECO:0000313" key="2">
    <source>
        <dbReference type="EMBL" id="AGZ38471.1"/>
    </source>
</evidence>
<dbReference type="InterPro" id="IPR001466">
    <property type="entry name" value="Beta-lactam-related"/>
</dbReference>
<dbReference type="SUPFAM" id="SSF56601">
    <property type="entry name" value="beta-lactamase/transpeptidase-like"/>
    <property type="match status" value="1"/>
</dbReference>
<proteinExistence type="predicted"/>
<dbReference type="KEGG" id="afs:AFR_00910"/>
<dbReference type="InterPro" id="IPR012338">
    <property type="entry name" value="Beta-lactam/transpept-like"/>
</dbReference>
<dbReference type="InterPro" id="IPR052907">
    <property type="entry name" value="Beta-lactamase/esterase"/>
</dbReference>
<dbReference type="eggNOG" id="COG1680">
    <property type="taxonomic scope" value="Bacteria"/>
</dbReference>
<feature type="domain" description="Beta-lactamase-related" evidence="1">
    <location>
        <begin position="3"/>
        <end position="322"/>
    </location>
</feature>
<evidence type="ECO:0000313" key="3">
    <source>
        <dbReference type="Proteomes" id="UP000017746"/>
    </source>
</evidence>
<organism evidence="2 3">
    <name type="scientific">Actinoplanes friuliensis DSM 7358</name>
    <dbReference type="NCBI Taxonomy" id="1246995"/>
    <lineage>
        <taxon>Bacteria</taxon>
        <taxon>Bacillati</taxon>
        <taxon>Actinomycetota</taxon>
        <taxon>Actinomycetes</taxon>
        <taxon>Micromonosporales</taxon>
        <taxon>Micromonosporaceae</taxon>
        <taxon>Actinoplanes</taxon>
    </lineage>
</organism>
<accession>U5VS25</accession>
<dbReference type="STRING" id="1246995.AFR_00910"/>
<dbReference type="PANTHER" id="PTHR43319">
    <property type="entry name" value="BETA-LACTAMASE-RELATED"/>
    <property type="match status" value="1"/>
</dbReference>
<protein>
    <submittedName>
        <fullName evidence="2">Beta-lactamase</fullName>
    </submittedName>
</protein>
<sequence>MLRHGEPVVDLREGWADSARSRPWTENTLVNVYSVGKPVIALAVLLLVDRGLVGLDDPIARHWPGFRARASVRQLLTHTAGLPFFPVPRDAPAWSDWDLLCADLAGAEPEWPPGTVAAEHALTYGHLLGEIVRRVDGRPPARFVAEEIAGPWGLDFSFGSAEPSRCAELEFDRPERPDLMLGEPGSVRARAVLNPPGARDLAVVNSALWRTAVVPAVNLHATAVSLARFYAGLLAGGVLGDRRLLSTALVDELTAAHFTGPDLFIESSTTWGLGVQLEPDGTWGMGGLGGNAAWADPATGHAISFVTRQLGDFDRVGAIDAALSSVRLLS</sequence>
<dbReference type="HOGENOM" id="CLU_035614_3_0_11"/>
<dbReference type="AlphaFoldDB" id="U5VS25"/>
<dbReference type="PANTHER" id="PTHR43319:SF3">
    <property type="entry name" value="BETA-LACTAMASE-RELATED DOMAIN-CONTAINING PROTEIN"/>
    <property type="match status" value="1"/>
</dbReference>
<dbReference type="Proteomes" id="UP000017746">
    <property type="component" value="Chromosome"/>
</dbReference>
<reference evidence="2 3" key="1">
    <citation type="journal article" date="2014" name="J. Biotechnol.">
        <title>Complete genome sequence of the actinobacterium Actinoplanes friuliensis HAG 010964, producer of the lipopeptide antibiotic friulimycin.</title>
        <authorList>
            <person name="Ruckert C."/>
            <person name="Szczepanowski R."/>
            <person name="Albersmeier A."/>
            <person name="Goesmann A."/>
            <person name="Fischer N."/>
            <person name="Steinkamper A."/>
            <person name="Puhler A."/>
            <person name="Biener R."/>
            <person name="Schwartz D."/>
            <person name="Kalinowski J."/>
        </authorList>
    </citation>
    <scope>NUCLEOTIDE SEQUENCE [LARGE SCALE GENOMIC DNA]</scope>
    <source>
        <strain evidence="2 3">DSM 7358</strain>
    </source>
</reference>
<dbReference type="PATRIC" id="fig|1246995.3.peg.181"/>
<name>U5VS25_9ACTN</name>
<gene>
    <name evidence="2" type="ORF">AFR_00910</name>
</gene>
<evidence type="ECO:0000259" key="1">
    <source>
        <dbReference type="Pfam" id="PF00144"/>
    </source>
</evidence>
<dbReference type="Gene3D" id="3.40.710.10">
    <property type="entry name" value="DD-peptidase/beta-lactamase superfamily"/>
    <property type="match status" value="1"/>
</dbReference>
<dbReference type="Pfam" id="PF00144">
    <property type="entry name" value="Beta-lactamase"/>
    <property type="match status" value="1"/>
</dbReference>
<dbReference type="EMBL" id="CP006272">
    <property type="protein sequence ID" value="AGZ38471.1"/>
    <property type="molecule type" value="Genomic_DNA"/>
</dbReference>